<protein>
    <recommendedName>
        <fullName evidence="3">PqqD family protein</fullName>
    </recommendedName>
</protein>
<dbReference type="AlphaFoldDB" id="A0A840PZB4"/>
<dbReference type="InterPro" id="IPR041881">
    <property type="entry name" value="PqqD_sf"/>
</dbReference>
<dbReference type="RefSeq" id="WP_184722075.1">
    <property type="nucleotide sequence ID" value="NZ_JACHIW010000001.1"/>
</dbReference>
<organism evidence="1 2">
    <name type="scientific">Saccharopolyspora phatthalungensis</name>
    <dbReference type="NCBI Taxonomy" id="664693"/>
    <lineage>
        <taxon>Bacteria</taxon>
        <taxon>Bacillati</taxon>
        <taxon>Actinomycetota</taxon>
        <taxon>Actinomycetes</taxon>
        <taxon>Pseudonocardiales</taxon>
        <taxon>Pseudonocardiaceae</taxon>
        <taxon>Saccharopolyspora</taxon>
    </lineage>
</organism>
<reference evidence="1 2" key="1">
    <citation type="submission" date="2020-08" db="EMBL/GenBank/DDBJ databases">
        <title>Sequencing the genomes of 1000 actinobacteria strains.</title>
        <authorList>
            <person name="Klenk H.-P."/>
        </authorList>
    </citation>
    <scope>NUCLEOTIDE SEQUENCE [LARGE SCALE GENOMIC DNA]</scope>
    <source>
        <strain evidence="1 2">DSM 45584</strain>
    </source>
</reference>
<keyword evidence="2" id="KW-1185">Reference proteome</keyword>
<dbReference type="Proteomes" id="UP000584374">
    <property type="component" value="Unassembled WGS sequence"/>
</dbReference>
<name>A0A840PZB4_9PSEU</name>
<dbReference type="EMBL" id="JACHIW010000001">
    <property type="protein sequence ID" value="MBB5152561.1"/>
    <property type="molecule type" value="Genomic_DNA"/>
</dbReference>
<comment type="caution">
    <text evidence="1">The sequence shown here is derived from an EMBL/GenBank/DDBJ whole genome shotgun (WGS) entry which is preliminary data.</text>
</comment>
<sequence>MRIVIEPAVSSVEHGEGLVLITERTGRCYRCSPSAAALWRALADHGDPVQAAVEVAEIYGIDQEKIGADLERLVRTLAAAGLVRIIEEGIRS</sequence>
<dbReference type="Gene3D" id="1.10.10.1150">
    <property type="entry name" value="Coenzyme PQQ synthesis protein D (PqqD)"/>
    <property type="match status" value="1"/>
</dbReference>
<evidence type="ECO:0008006" key="3">
    <source>
        <dbReference type="Google" id="ProtNLM"/>
    </source>
</evidence>
<gene>
    <name evidence="1" type="ORF">BJ970_000095</name>
</gene>
<accession>A0A840PZB4</accession>
<evidence type="ECO:0000313" key="1">
    <source>
        <dbReference type="EMBL" id="MBB5152561.1"/>
    </source>
</evidence>
<dbReference type="Pfam" id="PF05402">
    <property type="entry name" value="PqqD"/>
    <property type="match status" value="1"/>
</dbReference>
<dbReference type="InterPro" id="IPR008792">
    <property type="entry name" value="PQQD"/>
</dbReference>
<proteinExistence type="predicted"/>
<evidence type="ECO:0000313" key="2">
    <source>
        <dbReference type="Proteomes" id="UP000584374"/>
    </source>
</evidence>